<dbReference type="InterPro" id="IPR016763">
    <property type="entry name" value="VAP"/>
</dbReference>
<dbReference type="InterPro" id="IPR013783">
    <property type="entry name" value="Ig-like_fold"/>
</dbReference>
<reference evidence="9" key="1">
    <citation type="submission" date="2025-08" db="UniProtKB">
        <authorList>
            <consortium name="RefSeq"/>
        </authorList>
    </citation>
    <scope>IDENTIFICATION</scope>
    <source>
        <tissue evidence="9">Leaves</tissue>
    </source>
</reference>
<dbReference type="PROSITE" id="PS50202">
    <property type="entry name" value="MSP"/>
    <property type="match status" value="2"/>
</dbReference>
<feature type="region of interest" description="Disordered" evidence="6">
    <location>
        <begin position="1"/>
        <end position="22"/>
    </location>
</feature>
<feature type="domain" description="MSP" evidence="7">
    <location>
        <begin position="23"/>
        <end position="143"/>
    </location>
</feature>
<keyword evidence="5" id="KW-0472">Membrane</keyword>
<evidence type="ECO:0000259" key="7">
    <source>
        <dbReference type="PROSITE" id="PS50202"/>
    </source>
</evidence>
<dbReference type="InterPro" id="IPR000535">
    <property type="entry name" value="MSP_dom"/>
</dbReference>
<evidence type="ECO:0000256" key="2">
    <source>
        <dbReference type="ARBA" id="ARBA00008932"/>
    </source>
</evidence>
<evidence type="ECO:0000256" key="5">
    <source>
        <dbReference type="ARBA" id="ARBA00023136"/>
    </source>
</evidence>
<dbReference type="PANTHER" id="PTHR10809:SF6">
    <property type="entry name" value="AT11025P-RELATED"/>
    <property type="match status" value="1"/>
</dbReference>
<evidence type="ECO:0000256" key="3">
    <source>
        <dbReference type="ARBA" id="ARBA00022692"/>
    </source>
</evidence>
<evidence type="ECO:0000256" key="1">
    <source>
        <dbReference type="ARBA" id="ARBA00004211"/>
    </source>
</evidence>
<sequence>MEVVEASTRSLDNSSETPSGGRLLKIEPSELRFTFEPKKQISCCLHLSNLMNSPVAFKVLTTNKTVYVVRPNTGIILPGTTCGITVTMQAQNKPCTAKQCEDKFKIQSVLVSACADLNHITKNVFDKEEGFSIEEYKLPVVYLSTALPLSLESEQANTLLTDGTHLNSSQMSTMEMPDVIKFPFEANKQISSSLQFSNTTANYVAFKVMTTNPKNYSARPIRGVMVPQSTFSITVTMQAQKAPPNAPSKDKFLIRSAVVSPSTTEKDINWDLFGEDGLVKDHKLRAIHTLSPKAAIPVAEGSEEFSSERVLLMQDDSSNNSQEIPWHDGETIMGTPSIFGRISDFLGLTSRPRSYDQYKKLV</sequence>
<feature type="domain" description="MSP" evidence="7">
    <location>
        <begin position="170"/>
        <end position="289"/>
    </location>
</feature>
<evidence type="ECO:0000313" key="8">
    <source>
        <dbReference type="Proteomes" id="UP001652660"/>
    </source>
</evidence>
<keyword evidence="3" id="KW-0812">Transmembrane</keyword>
<evidence type="ECO:0000256" key="6">
    <source>
        <dbReference type="SAM" id="MobiDB-lite"/>
    </source>
</evidence>
<protein>
    <submittedName>
        <fullName evidence="9">Vesicle-associated protein 1-4-like</fullName>
    </submittedName>
</protein>
<evidence type="ECO:0000313" key="9">
    <source>
        <dbReference type="RefSeq" id="XP_071918188.1"/>
    </source>
</evidence>
<dbReference type="SUPFAM" id="SSF49354">
    <property type="entry name" value="PapD-like"/>
    <property type="match status" value="2"/>
</dbReference>
<dbReference type="PANTHER" id="PTHR10809">
    <property type="entry name" value="VESICLE-ASSOCIATED MEMBRANE PROTEIN-ASSOCIATED PROTEIN"/>
    <property type="match status" value="1"/>
</dbReference>
<accession>A0ABM4VF78</accession>
<feature type="compositionally biased region" description="Polar residues" evidence="6">
    <location>
        <begin position="7"/>
        <end position="18"/>
    </location>
</feature>
<dbReference type="RefSeq" id="XP_071918188.1">
    <property type="nucleotide sequence ID" value="XM_072062087.1"/>
</dbReference>
<dbReference type="GeneID" id="113704975"/>
<dbReference type="InterPro" id="IPR008962">
    <property type="entry name" value="PapD-like_sf"/>
</dbReference>
<evidence type="ECO:0000256" key="4">
    <source>
        <dbReference type="ARBA" id="ARBA00022989"/>
    </source>
</evidence>
<comment type="subcellular location">
    <subcellularLocation>
        <location evidence="1">Membrane</location>
        <topology evidence="1">Single-pass type IV membrane protein</topology>
    </subcellularLocation>
</comment>
<name>A0ABM4VF78_COFAR</name>
<organism evidence="8 9">
    <name type="scientific">Coffea arabica</name>
    <name type="common">Arabian coffee</name>
    <dbReference type="NCBI Taxonomy" id="13443"/>
    <lineage>
        <taxon>Eukaryota</taxon>
        <taxon>Viridiplantae</taxon>
        <taxon>Streptophyta</taxon>
        <taxon>Embryophyta</taxon>
        <taxon>Tracheophyta</taxon>
        <taxon>Spermatophyta</taxon>
        <taxon>Magnoliopsida</taxon>
        <taxon>eudicotyledons</taxon>
        <taxon>Gunneridae</taxon>
        <taxon>Pentapetalae</taxon>
        <taxon>asterids</taxon>
        <taxon>lamiids</taxon>
        <taxon>Gentianales</taxon>
        <taxon>Rubiaceae</taxon>
        <taxon>Ixoroideae</taxon>
        <taxon>Gardenieae complex</taxon>
        <taxon>Bertiereae - Coffeeae clade</taxon>
        <taxon>Coffeeae</taxon>
        <taxon>Coffea</taxon>
    </lineage>
</organism>
<dbReference type="Pfam" id="PF00635">
    <property type="entry name" value="Motile_Sperm"/>
    <property type="match status" value="2"/>
</dbReference>
<dbReference type="Proteomes" id="UP001652660">
    <property type="component" value="Chromosome 8e"/>
</dbReference>
<keyword evidence="4" id="KW-1133">Transmembrane helix</keyword>
<gene>
    <name evidence="9" type="primary">LOC113704975</name>
</gene>
<proteinExistence type="inferred from homology"/>
<comment type="similarity">
    <text evidence="2">Belongs to the VAMP-associated protein (VAP) (TC 9.B.17) family.</text>
</comment>
<keyword evidence="8" id="KW-1185">Reference proteome</keyword>
<dbReference type="Gene3D" id="2.60.40.10">
    <property type="entry name" value="Immunoglobulins"/>
    <property type="match status" value="2"/>
</dbReference>